<keyword evidence="6 9" id="KW-0662">Pyridine nucleotide biosynthesis</keyword>
<dbReference type="UniPathway" id="UPA00253">
    <property type="reaction ID" value="UER00457"/>
</dbReference>
<gene>
    <name evidence="11" type="ORF">FB476_2203</name>
</gene>
<dbReference type="EC" id="6.3.4.21" evidence="3 9"/>
<dbReference type="InterPro" id="IPR013785">
    <property type="entry name" value="Aldolase_TIM"/>
</dbReference>
<name>A0A543KQE3_9MICO</name>
<evidence type="ECO:0000259" key="10">
    <source>
        <dbReference type="Pfam" id="PF17767"/>
    </source>
</evidence>
<dbReference type="Gene3D" id="3.20.20.70">
    <property type="entry name" value="Aldolase class I"/>
    <property type="match status" value="1"/>
</dbReference>
<keyword evidence="4" id="KW-0597">Phosphoprotein</keyword>
<dbReference type="GO" id="GO:0005829">
    <property type="term" value="C:cytosol"/>
    <property type="evidence" value="ECO:0007669"/>
    <property type="project" value="TreeGrafter"/>
</dbReference>
<dbReference type="Pfam" id="PF17767">
    <property type="entry name" value="NAPRTase_N"/>
    <property type="match status" value="1"/>
</dbReference>
<evidence type="ECO:0000313" key="12">
    <source>
        <dbReference type="Proteomes" id="UP000315133"/>
    </source>
</evidence>
<dbReference type="NCBIfam" id="TIGR01513">
    <property type="entry name" value="NAPRTase_put"/>
    <property type="match status" value="1"/>
</dbReference>
<dbReference type="GO" id="GO:0004516">
    <property type="term" value="F:nicotinate phosphoribosyltransferase activity"/>
    <property type="evidence" value="ECO:0007669"/>
    <property type="project" value="UniProtKB-UniRule"/>
</dbReference>
<evidence type="ECO:0000256" key="1">
    <source>
        <dbReference type="ARBA" id="ARBA00004952"/>
    </source>
</evidence>
<evidence type="ECO:0000256" key="5">
    <source>
        <dbReference type="ARBA" id="ARBA00022598"/>
    </source>
</evidence>
<dbReference type="InterPro" id="IPR036068">
    <property type="entry name" value="Nicotinate_pribotase-like_C"/>
</dbReference>
<comment type="pathway">
    <text evidence="1 9">Cofactor biosynthesis; NAD(+) biosynthesis; nicotinate D-ribonucleotide from nicotinate: step 1/1.</text>
</comment>
<dbReference type="Gene3D" id="3.20.140.10">
    <property type="entry name" value="nicotinate phosphoribosyltransferase"/>
    <property type="match status" value="1"/>
</dbReference>
<sequence>MNPSTALLTDHYELTMVQAALRSGHADRPCVFETFARRLPDGRRYGVLAGTGRFLEALRDFRFGEDELAFLREHRIVDERTLDWLADYRFTGDIWGYAEGEVYFPGSPLLVVESTFAEGVVLETLALSVLNHDSAVASAASRMTAAAGDRPCIEMGSRRTHEGSAVAAARAAYVAGFGSTSNLEAGRRHGIPTAGTAAHSYTLLHDDERDAFANQLASLGLGTTLLVDTYDVTAAVELAVELAGPELGAVRIDSGDLVEQAHEVRAQLDALGATSTRIVVTSDLDEHAIAALQAAPVDVYGVGTSVVTGSGHPAAGLVYKLVSRQGDSGAMEGVAKASKDKTSVAGRKFGLRRRGPDGVARAEIVGIDERPQDDGDDRELMVRLVERGEVVVPTDAATAREHHAMARAELPRRALRLSHGEPALPTTYLSDWS</sequence>
<evidence type="ECO:0000256" key="8">
    <source>
        <dbReference type="ARBA" id="ARBA00048668"/>
    </source>
</evidence>
<comment type="caution">
    <text evidence="11">The sequence shown here is derived from an EMBL/GenBank/DDBJ whole genome shotgun (WGS) entry which is preliminary data.</text>
</comment>
<keyword evidence="11" id="KW-0328">Glycosyltransferase</keyword>
<evidence type="ECO:0000256" key="4">
    <source>
        <dbReference type="ARBA" id="ARBA00022553"/>
    </source>
</evidence>
<dbReference type="SUPFAM" id="SSF54675">
    <property type="entry name" value="Nicotinate/Quinolinate PRTase N-terminal domain-like"/>
    <property type="match status" value="1"/>
</dbReference>
<reference evidence="11 12" key="1">
    <citation type="submission" date="2019-06" db="EMBL/GenBank/DDBJ databases">
        <title>Sequencing the genomes of 1000 actinobacteria strains.</title>
        <authorList>
            <person name="Klenk H.-P."/>
        </authorList>
    </citation>
    <scope>NUCLEOTIDE SEQUENCE [LARGE SCALE GENOMIC DNA]</scope>
    <source>
        <strain evidence="11 12">DSM 12362</strain>
    </source>
</reference>
<keyword evidence="5 9" id="KW-0436">Ligase</keyword>
<dbReference type="SUPFAM" id="SSF51690">
    <property type="entry name" value="Nicotinate/Quinolinate PRTase C-terminal domain-like"/>
    <property type="match status" value="1"/>
</dbReference>
<dbReference type="Proteomes" id="UP000315133">
    <property type="component" value="Unassembled WGS sequence"/>
</dbReference>
<dbReference type="GO" id="GO:0034355">
    <property type="term" value="P:NAD+ biosynthetic process via the salvage pathway"/>
    <property type="evidence" value="ECO:0007669"/>
    <property type="project" value="TreeGrafter"/>
</dbReference>
<dbReference type="InterPro" id="IPR006405">
    <property type="entry name" value="Nic_PRibTrfase_pncB"/>
</dbReference>
<dbReference type="PIRSF" id="PIRSF000484">
    <property type="entry name" value="NAPRT"/>
    <property type="match status" value="1"/>
</dbReference>
<protein>
    <recommendedName>
        <fullName evidence="3 9">Nicotinate phosphoribosyltransferase</fullName>
        <ecNumber evidence="3 9">6.3.4.21</ecNumber>
    </recommendedName>
</protein>
<dbReference type="PANTHER" id="PTHR11098">
    <property type="entry name" value="NICOTINATE PHOSPHORIBOSYLTRANSFERASE"/>
    <property type="match status" value="1"/>
</dbReference>
<comment type="function">
    <text evidence="9">Catalyzes the first step in the biosynthesis of NAD from nicotinic acid, the ATP-dependent synthesis of beta-nicotinate D-ribonucleotide from nicotinate and 5-phospho-D-ribose 1-phosphate.</text>
</comment>
<dbReference type="RefSeq" id="WP_141818782.1">
    <property type="nucleotide sequence ID" value="NZ_BAAAIL010000002.1"/>
</dbReference>
<evidence type="ECO:0000313" key="11">
    <source>
        <dbReference type="EMBL" id="TQM97296.1"/>
    </source>
</evidence>
<feature type="domain" description="Nicotinate phosphoribosyltransferase N-terminal" evidence="10">
    <location>
        <begin position="7"/>
        <end position="131"/>
    </location>
</feature>
<comment type="similarity">
    <text evidence="2 9">Belongs to the NAPRTase family.</text>
</comment>
<evidence type="ECO:0000256" key="3">
    <source>
        <dbReference type="ARBA" id="ARBA00013236"/>
    </source>
</evidence>
<keyword evidence="12" id="KW-1185">Reference proteome</keyword>
<keyword evidence="7 9" id="KW-0808">Transferase</keyword>
<comment type="catalytic activity">
    <reaction evidence="8 9">
        <text>5-phospho-alpha-D-ribose 1-diphosphate + nicotinate + ATP + H2O = nicotinate beta-D-ribonucleotide + ADP + phosphate + diphosphate</text>
        <dbReference type="Rhea" id="RHEA:36163"/>
        <dbReference type="ChEBI" id="CHEBI:15377"/>
        <dbReference type="ChEBI" id="CHEBI:30616"/>
        <dbReference type="ChEBI" id="CHEBI:32544"/>
        <dbReference type="ChEBI" id="CHEBI:33019"/>
        <dbReference type="ChEBI" id="CHEBI:43474"/>
        <dbReference type="ChEBI" id="CHEBI:57502"/>
        <dbReference type="ChEBI" id="CHEBI:58017"/>
        <dbReference type="ChEBI" id="CHEBI:456216"/>
        <dbReference type="EC" id="6.3.4.21"/>
    </reaction>
</comment>
<dbReference type="OrthoDB" id="9770610at2"/>
<dbReference type="AlphaFoldDB" id="A0A543KQE3"/>
<dbReference type="PANTHER" id="PTHR11098:SF8">
    <property type="entry name" value="NICOTINATE PHOSPHORIBOSYLTRANSFERASE PNCB1"/>
    <property type="match status" value="1"/>
</dbReference>
<comment type="PTM">
    <text evidence="9">Transiently phosphorylated on a His residue during the reaction cycle. Phosphorylation strongly increases the affinity for substrates and increases the rate of nicotinate D-ribonucleotide production. Dephosphorylation regenerates the low-affinity form of the enzyme, leading to product release.</text>
</comment>
<accession>A0A543KQE3</accession>
<evidence type="ECO:0000256" key="7">
    <source>
        <dbReference type="ARBA" id="ARBA00022679"/>
    </source>
</evidence>
<dbReference type="InterPro" id="IPR007229">
    <property type="entry name" value="Nic_PRibTrfase-Fam"/>
</dbReference>
<dbReference type="EMBL" id="VFPU01000001">
    <property type="protein sequence ID" value="TQM97296.1"/>
    <property type="molecule type" value="Genomic_DNA"/>
</dbReference>
<dbReference type="NCBIfam" id="NF009131">
    <property type="entry name" value="PRK12484.1"/>
    <property type="match status" value="1"/>
</dbReference>
<proteinExistence type="inferred from homology"/>
<evidence type="ECO:0000256" key="2">
    <source>
        <dbReference type="ARBA" id="ARBA00010897"/>
    </source>
</evidence>
<dbReference type="GO" id="GO:0016757">
    <property type="term" value="F:glycosyltransferase activity"/>
    <property type="evidence" value="ECO:0007669"/>
    <property type="project" value="UniProtKB-KW"/>
</dbReference>
<evidence type="ECO:0000256" key="9">
    <source>
        <dbReference type="RuleBase" id="RU365100"/>
    </source>
</evidence>
<organism evidence="11 12">
    <name type="scientific">Ornithinimicrobium humiphilum</name>
    <dbReference type="NCBI Taxonomy" id="125288"/>
    <lineage>
        <taxon>Bacteria</taxon>
        <taxon>Bacillati</taxon>
        <taxon>Actinomycetota</taxon>
        <taxon>Actinomycetes</taxon>
        <taxon>Micrococcales</taxon>
        <taxon>Ornithinimicrobiaceae</taxon>
        <taxon>Ornithinimicrobium</taxon>
    </lineage>
</organism>
<evidence type="ECO:0000256" key="6">
    <source>
        <dbReference type="ARBA" id="ARBA00022642"/>
    </source>
</evidence>
<dbReference type="InterPro" id="IPR040727">
    <property type="entry name" value="NAPRTase_N"/>
</dbReference>
<dbReference type="NCBIfam" id="NF006698">
    <property type="entry name" value="PRK09243.1-5"/>
    <property type="match status" value="1"/>
</dbReference>